<comment type="caution">
    <text evidence="3">The sequence shown here is derived from an EMBL/GenBank/DDBJ whole genome shotgun (WGS) entry which is preliminary data.</text>
</comment>
<dbReference type="CDD" id="cd13578">
    <property type="entry name" value="PBP2_Bug27"/>
    <property type="match status" value="1"/>
</dbReference>
<accession>A0A4R3V121</accession>
<dbReference type="Pfam" id="PF03401">
    <property type="entry name" value="TctC"/>
    <property type="match status" value="1"/>
</dbReference>
<dbReference type="InterPro" id="IPR005064">
    <property type="entry name" value="BUG"/>
</dbReference>
<dbReference type="PANTHER" id="PTHR42928">
    <property type="entry name" value="TRICARBOXYLATE-BINDING PROTEIN"/>
    <property type="match status" value="1"/>
</dbReference>
<dbReference type="PIRSF" id="PIRSF017082">
    <property type="entry name" value="YflP"/>
    <property type="match status" value="1"/>
</dbReference>
<organism evidence="3 4">
    <name type="scientific">Paracandidimonas soli</name>
    <dbReference type="NCBI Taxonomy" id="1917182"/>
    <lineage>
        <taxon>Bacteria</taxon>
        <taxon>Pseudomonadati</taxon>
        <taxon>Pseudomonadota</taxon>
        <taxon>Betaproteobacteria</taxon>
        <taxon>Burkholderiales</taxon>
        <taxon>Alcaligenaceae</taxon>
        <taxon>Paracandidimonas</taxon>
    </lineage>
</organism>
<evidence type="ECO:0000256" key="2">
    <source>
        <dbReference type="SAM" id="SignalP"/>
    </source>
</evidence>
<proteinExistence type="inferred from homology"/>
<dbReference type="InterPro" id="IPR042100">
    <property type="entry name" value="Bug_dom1"/>
</dbReference>
<dbReference type="RefSeq" id="WP_132477090.1">
    <property type="nucleotide sequence ID" value="NZ_JBHRVM010000001.1"/>
</dbReference>
<feature type="chain" id="PRO_5020857780" evidence="2">
    <location>
        <begin position="25"/>
        <end position="329"/>
    </location>
</feature>
<evidence type="ECO:0000256" key="1">
    <source>
        <dbReference type="ARBA" id="ARBA00006987"/>
    </source>
</evidence>
<protein>
    <submittedName>
        <fullName evidence="3">Tripartite-type tricarboxylate transporter receptor subunit TctC</fullName>
    </submittedName>
</protein>
<dbReference type="OrthoDB" id="8678477at2"/>
<evidence type="ECO:0000313" key="4">
    <source>
        <dbReference type="Proteomes" id="UP000294692"/>
    </source>
</evidence>
<dbReference type="Proteomes" id="UP000294692">
    <property type="component" value="Unassembled WGS sequence"/>
</dbReference>
<dbReference type="Gene3D" id="3.40.190.150">
    <property type="entry name" value="Bordetella uptake gene, domain 1"/>
    <property type="match status" value="1"/>
</dbReference>
<dbReference type="EMBL" id="SMBX01000005">
    <property type="protein sequence ID" value="TCU98425.1"/>
    <property type="molecule type" value="Genomic_DNA"/>
</dbReference>
<gene>
    <name evidence="3" type="ORF">EV686_105122</name>
</gene>
<name>A0A4R3V121_9BURK</name>
<evidence type="ECO:0000313" key="3">
    <source>
        <dbReference type="EMBL" id="TCU98425.1"/>
    </source>
</evidence>
<dbReference type="AlphaFoldDB" id="A0A4R3V121"/>
<reference evidence="3 4" key="1">
    <citation type="submission" date="2019-03" db="EMBL/GenBank/DDBJ databases">
        <title>Genomic Encyclopedia of Type Strains, Phase IV (KMG-IV): sequencing the most valuable type-strain genomes for metagenomic binning, comparative biology and taxonomic classification.</title>
        <authorList>
            <person name="Goeker M."/>
        </authorList>
    </citation>
    <scope>NUCLEOTIDE SEQUENCE [LARGE SCALE GENOMIC DNA]</scope>
    <source>
        <strain evidence="3 4">DSM 100048</strain>
    </source>
</reference>
<feature type="signal peptide" evidence="2">
    <location>
        <begin position="1"/>
        <end position="24"/>
    </location>
</feature>
<dbReference type="PANTHER" id="PTHR42928:SF5">
    <property type="entry name" value="BLR1237 PROTEIN"/>
    <property type="match status" value="1"/>
</dbReference>
<keyword evidence="2" id="KW-0732">Signal</keyword>
<comment type="similarity">
    <text evidence="1">Belongs to the UPF0065 (bug) family.</text>
</comment>
<keyword evidence="3" id="KW-0675">Receptor</keyword>
<dbReference type="Gene3D" id="3.40.190.10">
    <property type="entry name" value="Periplasmic binding protein-like II"/>
    <property type="match status" value="1"/>
</dbReference>
<keyword evidence="4" id="KW-1185">Reference proteome</keyword>
<dbReference type="SUPFAM" id="SSF53850">
    <property type="entry name" value="Periplasmic binding protein-like II"/>
    <property type="match status" value="1"/>
</dbReference>
<sequence>MKKKLGIAVGVLSLCGMGLGQASAAANFPVQPINIVVPSSPGGAIDMVARLVAKQVGQKHGVNMVVSNKPGATGIVGSDYVAKSAPDGHTILLASSAHSINPSMTKLPYDTLTAFAPVVLTHSVPLMLVVTDSLPVNNVQELISYARQNPGTLSFASSGLGGAPHLSGELFKHSLGLDILHVPYRGSTLAHADLVSGRTHLMFDTLAALRAPLDGKRLKPLAVTTKERAASDPDIPTMQEAGVAGYETETWGGILAPAGTPPDVVEKLNAWINEALQEPEVRDQLTRTGIVVRGGASADFDTFIRDEMVKWGKVASDAGIEPKAMESGS</sequence>